<organism evidence="1 2">
    <name type="scientific">Brevundimonas albigilva</name>
    <dbReference type="NCBI Taxonomy" id="1312364"/>
    <lineage>
        <taxon>Bacteria</taxon>
        <taxon>Pseudomonadati</taxon>
        <taxon>Pseudomonadota</taxon>
        <taxon>Alphaproteobacteria</taxon>
        <taxon>Caulobacterales</taxon>
        <taxon>Caulobacteraceae</taxon>
        <taxon>Brevundimonas</taxon>
    </lineage>
</organism>
<dbReference type="Gene3D" id="3.30.420.300">
    <property type="entry name" value="2-keto-3-deoxy-galactonokinase, substrate binding domain"/>
    <property type="match status" value="1"/>
</dbReference>
<dbReference type="InterPro" id="IPR042257">
    <property type="entry name" value="DGOK_C"/>
</dbReference>
<keyword evidence="2" id="KW-1185">Reference proteome</keyword>
<proteinExistence type="predicted"/>
<dbReference type="InterPro" id="IPR042258">
    <property type="entry name" value="DGOK_N"/>
</dbReference>
<dbReference type="InterPro" id="IPR007729">
    <property type="entry name" value="DGOK"/>
</dbReference>
<evidence type="ECO:0000313" key="2">
    <source>
        <dbReference type="Proteomes" id="UP001055429"/>
    </source>
</evidence>
<dbReference type="Gene3D" id="3.30.420.310">
    <property type="entry name" value="2-keto-3-deoxy-galactonokinase, C-terminal domain"/>
    <property type="match status" value="1"/>
</dbReference>
<dbReference type="EMBL" id="CP097649">
    <property type="protein sequence ID" value="URI14489.1"/>
    <property type="molecule type" value="Genomic_DNA"/>
</dbReference>
<accession>A0ABY4SJP3</accession>
<reference evidence="1" key="1">
    <citation type="submission" date="2022-05" db="EMBL/GenBank/DDBJ databases">
        <title>Brevundimonas albigilva TT17 genome sequence.</title>
        <authorList>
            <person name="Lee K."/>
            <person name="Son H."/>
        </authorList>
    </citation>
    <scope>NUCLEOTIDE SEQUENCE</scope>
    <source>
        <strain evidence="1">TT17</strain>
    </source>
</reference>
<name>A0ABY4SJP3_9CAUL</name>
<evidence type="ECO:0000313" key="1">
    <source>
        <dbReference type="EMBL" id="URI14489.1"/>
    </source>
</evidence>
<dbReference type="Proteomes" id="UP001055429">
    <property type="component" value="Chromosome"/>
</dbReference>
<sequence>MSEPARLIGVDWGTSNLRVMRIAEGGRVLDSRSDPRGAGGLSQDAFLPVLQDVAADWLTQDLPVLCSGMAGARGRWREMPYLPCPAGIEDLAAAVASPQDAPGVRLVPGVAVFENGALADVARGEETQVFGLDALEDALVVAPGTHSKWIRTRRGGIDGLRTFLTGELFAAVRKGTILGAGMGDPGGDDDAFARGVGRALNDPAPTAALFSVRVEGLAGRLSTESAADYLSGLLIGAEVAAQADMNDRPVILIGAAPLCRRYAAALAQGGFQNVRVADAASATAQGLWRIREVLSR</sequence>
<dbReference type="RefSeq" id="WP_250201519.1">
    <property type="nucleotide sequence ID" value="NZ_CP097649.1"/>
</dbReference>
<protein>
    <submittedName>
        <fullName evidence="1">2-dehydro-3-deoxygalactonokinase</fullName>
    </submittedName>
</protein>
<dbReference type="Pfam" id="PF05035">
    <property type="entry name" value="DGOK"/>
    <property type="match status" value="1"/>
</dbReference>
<gene>
    <name evidence="1" type="ORF">M8231_11750</name>
</gene>